<evidence type="ECO:0000313" key="2">
    <source>
        <dbReference type="Proteomes" id="UP000011713"/>
    </source>
</evidence>
<reference evidence="1" key="2">
    <citation type="submission" date="2015-06" db="UniProtKB">
        <authorList>
            <consortium name="EnsemblProtists"/>
        </authorList>
    </citation>
    <scope>IDENTIFICATION</scope>
    <source>
        <strain evidence="1">Emoy2</strain>
    </source>
</reference>
<reference evidence="2" key="1">
    <citation type="journal article" date="2010" name="Science">
        <title>Signatures of adaptation to obligate biotrophy in the Hyaloperonospora arabidopsidis genome.</title>
        <authorList>
            <person name="Baxter L."/>
            <person name="Tripathy S."/>
            <person name="Ishaque N."/>
            <person name="Boot N."/>
            <person name="Cabral A."/>
            <person name="Kemen E."/>
            <person name="Thines M."/>
            <person name="Ah-Fong A."/>
            <person name="Anderson R."/>
            <person name="Badejoko W."/>
            <person name="Bittner-Eddy P."/>
            <person name="Boore J.L."/>
            <person name="Chibucos M.C."/>
            <person name="Coates M."/>
            <person name="Dehal P."/>
            <person name="Delehaunty K."/>
            <person name="Dong S."/>
            <person name="Downton P."/>
            <person name="Dumas B."/>
            <person name="Fabro G."/>
            <person name="Fronick C."/>
            <person name="Fuerstenberg S.I."/>
            <person name="Fulton L."/>
            <person name="Gaulin E."/>
            <person name="Govers F."/>
            <person name="Hughes L."/>
            <person name="Humphray S."/>
            <person name="Jiang R.H."/>
            <person name="Judelson H."/>
            <person name="Kamoun S."/>
            <person name="Kyung K."/>
            <person name="Meijer H."/>
            <person name="Minx P."/>
            <person name="Morris P."/>
            <person name="Nelson J."/>
            <person name="Phuntumart V."/>
            <person name="Qutob D."/>
            <person name="Rehmany A."/>
            <person name="Rougon-Cardoso A."/>
            <person name="Ryden P."/>
            <person name="Torto-Alalibo T."/>
            <person name="Studholme D."/>
            <person name="Wang Y."/>
            <person name="Win J."/>
            <person name="Wood J."/>
            <person name="Clifton S.W."/>
            <person name="Rogers J."/>
            <person name="Van den Ackerveken G."/>
            <person name="Jones J.D."/>
            <person name="McDowell J.M."/>
            <person name="Beynon J."/>
            <person name="Tyler B.M."/>
        </authorList>
    </citation>
    <scope>NUCLEOTIDE SEQUENCE [LARGE SCALE GENOMIC DNA]</scope>
    <source>
        <strain evidence="2">Emoy2</strain>
    </source>
</reference>
<dbReference type="AlphaFoldDB" id="M4BBI2"/>
<dbReference type="VEuPathDB" id="FungiDB:HpaG803645"/>
<sequence length="61" mass="6942">MYLLKDHRAFSIEYRDWSALLARGLPFHVSAEGPSTRYFLPTLLCCSVRSISRGDRIPDGV</sequence>
<name>M4BBI2_HYAAE</name>
<protein>
    <submittedName>
        <fullName evidence="1">Uncharacterized protein</fullName>
    </submittedName>
</protein>
<accession>M4BBI2</accession>
<dbReference type="EnsemblProtists" id="HpaT803645">
    <property type="protein sequence ID" value="HpaP803645"/>
    <property type="gene ID" value="HpaG803645"/>
</dbReference>
<dbReference type="HOGENOM" id="CLU_2927498_0_0_1"/>
<organism evidence="1 2">
    <name type="scientific">Hyaloperonospora arabidopsidis (strain Emoy2)</name>
    <name type="common">Downy mildew agent</name>
    <name type="synonym">Peronospora arabidopsidis</name>
    <dbReference type="NCBI Taxonomy" id="559515"/>
    <lineage>
        <taxon>Eukaryota</taxon>
        <taxon>Sar</taxon>
        <taxon>Stramenopiles</taxon>
        <taxon>Oomycota</taxon>
        <taxon>Peronosporomycetes</taxon>
        <taxon>Peronosporales</taxon>
        <taxon>Peronosporaceae</taxon>
        <taxon>Hyaloperonospora</taxon>
    </lineage>
</organism>
<proteinExistence type="predicted"/>
<dbReference type="EMBL" id="JH598095">
    <property type="status" value="NOT_ANNOTATED_CDS"/>
    <property type="molecule type" value="Genomic_DNA"/>
</dbReference>
<dbReference type="InParanoid" id="M4BBI2"/>
<keyword evidence="2" id="KW-1185">Reference proteome</keyword>
<evidence type="ECO:0000313" key="1">
    <source>
        <dbReference type="EnsemblProtists" id="HpaP803645"/>
    </source>
</evidence>
<dbReference type="Proteomes" id="UP000011713">
    <property type="component" value="Unassembled WGS sequence"/>
</dbReference>